<keyword evidence="4 11" id="KW-0963">Cytoplasm</keyword>
<comment type="catalytic activity">
    <reaction evidence="10 11">
        <text>tRNA(Arg) + L-arginine + ATP = L-arginyl-tRNA(Arg) + AMP + diphosphate</text>
        <dbReference type="Rhea" id="RHEA:20301"/>
        <dbReference type="Rhea" id="RHEA-COMP:9658"/>
        <dbReference type="Rhea" id="RHEA-COMP:9673"/>
        <dbReference type="ChEBI" id="CHEBI:30616"/>
        <dbReference type="ChEBI" id="CHEBI:32682"/>
        <dbReference type="ChEBI" id="CHEBI:33019"/>
        <dbReference type="ChEBI" id="CHEBI:78442"/>
        <dbReference type="ChEBI" id="CHEBI:78513"/>
        <dbReference type="ChEBI" id="CHEBI:456215"/>
        <dbReference type="EC" id="6.1.1.19"/>
    </reaction>
</comment>
<organism evidence="15 16">
    <name type="scientific">Pseudogracilibacillus auburnensis</name>
    <dbReference type="NCBI Taxonomy" id="1494959"/>
    <lineage>
        <taxon>Bacteria</taxon>
        <taxon>Bacillati</taxon>
        <taxon>Bacillota</taxon>
        <taxon>Bacilli</taxon>
        <taxon>Bacillales</taxon>
        <taxon>Bacillaceae</taxon>
        <taxon>Pseudogracilibacillus</taxon>
    </lineage>
</organism>
<dbReference type="InterPro" id="IPR008909">
    <property type="entry name" value="DALR_anticod-bd"/>
</dbReference>
<proteinExistence type="inferred from homology"/>
<sequence>MKMELIKAYAEEIALNIDGNLDLNELKQLIEKPKYEEQGDLAFPCFLLAKILKKSPNEIAKDLSKKITNPLFGKVVAEGPYLNCFLNRKIVGKEMIKSILKAGENYGSLEIGNGKNVVIDFSSPNIAKPFSMGHLRSTVIGNSLSNIVEKCGYIPIRINHLGDWGTQFGKLIVAYKRWGNEKSVKQNTIKELLNLYVKFHEEAEHNPSLENDARLWFKKLEDGDEEAYKLWKWFRDESLKEFSKIYELLDVFFDSYQGEAFYNDKMKETIDTLNGIGLLSHSEGAEVVDLKEFDLPPCLIKKSDGATLYATRDLTAAIYRQKQYQFEKALYIVGHEQSLHFKQVFLVLEKMGYDWAKGLVHVPFGFILKDGKKMSTRKGKVVLLEEVIKEAIDLAQKNIEIKNPNLENKKGIAKIVGVGAIIFHDLKNERQNNVEFSLKEMLTFEGATGPYVQYTHARACSILRKGNDKANTSNLMGLDDPHSWTVIKSLMEFPNVVEKSFKQLEPSQIAKYLINLSQDFNKYYSHVKILIPDGQQQCRLALVKSVTLVLKEGLRLLGLKAPDKM</sequence>
<dbReference type="SUPFAM" id="SSF52374">
    <property type="entry name" value="Nucleotidylyl transferase"/>
    <property type="match status" value="1"/>
</dbReference>
<evidence type="ECO:0000256" key="9">
    <source>
        <dbReference type="ARBA" id="ARBA00023146"/>
    </source>
</evidence>
<keyword evidence="7 11" id="KW-0067">ATP-binding</keyword>
<dbReference type="AlphaFoldDB" id="A0A2V3WGM8"/>
<dbReference type="SMART" id="SM00836">
    <property type="entry name" value="DALR_1"/>
    <property type="match status" value="1"/>
</dbReference>
<dbReference type="GO" id="GO:0005737">
    <property type="term" value="C:cytoplasm"/>
    <property type="evidence" value="ECO:0007669"/>
    <property type="project" value="UniProtKB-SubCell"/>
</dbReference>
<dbReference type="FunFam" id="3.40.50.620:FF:000116">
    <property type="entry name" value="Arginine--tRNA ligase"/>
    <property type="match status" value="1"/>
</dbReference>
<dbReference type="SUPFAM" id="SSF47323">
    <property type="entry name" value="Anticodon-binding domain of a subclass of class I aminoacyl-tRNA synthetases"/>
    <property type="match status" value="1"/>
</dbReference>
<gene>
    <name evidence="11" type="primary">argS</name>
    <name evidence="15" type="ORF">DFR56_104120</name>
</gene>
<dbReference type="GO" id="GO:0006420">
    <property type="term" value="P:arginyl-tRNA aminoacylation"/>
    <property type="evidence" value="ECO:0007669"/>
    <property type="project" value="UniProtKB-UniRule"/>
</dbReference>
<dbReference type="CDD" id="cd07956">
    <property type="entry name" value="Anticodon_Ia_Arg"/>
    <property type="match status" value="1"/>
</dbReference>
<dbReference type="Proteomes" id="UP000247978">
    <property type="component" value="Unassembled WGS sequence"/>
</dbReference>
<dbReference type="Pfam" id="PF05746">
    <property type="entry name" value="DALR_1"/>
    <property type="match status" value="1"/>
</dbReference>
<comment type="subcellular location">
    <subcellularLocation>
        <location evidence="1 11">Cytoplasm</location>
    </subcellularLocation>
</comment>
<evidence type="ECO:0000256" key="5">
    <source>
        <dbReference type="ARBA" id="ARBA00022598"/>
    </source>
</evidence>
<keyword evidence="6 11" id="KW-0547">Nucleotide-binding</keyword>
<dbReference type="PANTHER" id="PTHR11956:SF5">
    <property type="entry name" value="ARGININE--TRNA LIGASE, CYTOPLASMIC"/>
    <property type="match status" value="1"/>
</dbReference>
<keyword evidence="8 11" id="KW-0648">Protein biosynthesis</keyword>
<dbReference type="FunFam" id="1.10.730.10:FF:000006">
    <property type="entry name" value="Arginyl-tRNA synthetase 2, mitochondrial"/>
    <property type="match status" value="1"/>
</dbReference>
<evidence type="ECO:0000256" key="7">
    <source>
        <dbReference type="ARBA" id="ARBA00022840"/>
    </source>
</evidence>
<feature type="domain" description="Arginyl tRNA synthetase N-terminal" evidence="14">
    <location>
        <begin position="4"/>
        <end position="86"/>
    </location>
</feature>
<evidence type="ECO:0000313" key="15">
    <source>
        <dbReference type="EMBL" id="PXW87969.1"/>
    </source>
</evidence>
<feature type="short sequence motif" description="'HIGH' region" evidence="11">
    <location>
        <begin position="124"/>
        <end position="134"/>
    </location>
</feature>
<dbReference type="CDD" id="cd00671">
    <property type="entry name" value="ArgRS_core"/>
    <property type="match status" value="1"/>
</dbReference>
<evidence type="ECO:0000256" key="1">
    <source>
        <dbReference type="ARBA" id="ARBA00004496"/>
    </source>
</evidence>
<dbReference type="InterPro" id="IPR036695">
    <property type="entry name" value="Arg-tRNA-synth_N_sf"/>
</dbReference>
<feature type="domain" description="DALR anticodon binding" evidence="13">
    <location>
        <begin position="452"/>
        <end position="565"/>
    </location>
</feature>
<keyword evidence="9 11" id="KW-0030">Aminoacyl-tRNA synthetase</keyword>
<dbReference type="EC" id="6.1.1.19" evidence="11"/>
<evidence type="ECO:0000259" key="13">
    <source>
        <dbReference type="SMART" id="SM00836"/>
    </source>
</evidence>
<dbReference type="PANTHER" id="PTHR11956">
    <property type="entry name" value="ARGINYL-TRNA SYNTHETASE"/>
    <property type="match status" value="1"/>
</dbReference>
<evidence type="ECO:0000259" key="14">
    <source>
        <dbReference type="SMART" id="SM01016"/>
    </source>
</evidence>
<dbReference type="InterPro" id="IPR014729">
    <property type="entry name" value="Rossmann-like_a/b/a_fold"/>
</dbReference>
<evidence type="ECO:0000256" key="8">
    <source>
        <dbReference type="ARBA" id="ARBA00022917"/>
    </source>
</evidence>
<comment type="subunit">
    <text evidence="3 11">Monomer.</text>
</comment>
<dbReference type="Pfam" id="PF00750">
    <property type="entry name" value="tRNA-synt_1d"/>
    <property type="match status" value="1"/>
</dbReference>
<dbReference type="InterPro" id="IPR005148">
    <property type="entry name" value="Arg-tRNA-synth_N"/>
</dbReference>
<evidence type="ECO:0000256" key="4">
    <source>
        <dbReference type="ARBA" id="ARBA00022490"/>
    </source>
</evidence>
<dbReference type="Gene3D" id="1.10.730.10">
    <property type="entry name" value="Isoleucyl-tRNA Synthetase, Domain 1"/>
    <property type="match status" value="1"/>
</dbReference>
<dbReference type="InterPro" id="IPR035684">
    <property type="entry name" value="ArgRS_core"/>
</dbReference>
<dbReference type="SUPFAM" id="SSF55190">
    <property type="entry name" value="Arginyl-tRNA synthetase (ArgRS), N-terminal 'additional' domain"/>
    <property type="match status" value="1"/>
</dbReference>
<comment type="caution">
    <text evidence="15">The sequence shown here is derived from an EMBL/GenBank/DDBJ whole genome shotgun (WGS) entry which is preliminary data.</text>
</comment>
<evidence type="ECO:0000256" key="10">
    <source>
        <dbReference type="ARBA" id="ARBA00049339"/>
    </source>
</evidence>
<reference evidence="15 16" key="1">
    <citation type="submission" date="2018-05" db="EMBL/GenBank/DDBJ databases">
        <title>Genomic Encyclopedia of Type Strains, Phase IV (KMG-IV): sequencing the most valuable type-strain genomes for metagenomic binning, comparative biology and taxonomic classification.</title>
        <authorList>
            <person name="Goeker M."/>
        </authorList>
    </citation>
    <scope>NUCLEOTIDE SEQUENCE [LARGE SCALE GENOMIC DNA]</scope>
    <source>
        <strain evidence="15 16">DSM 28556</strain>
    </source>
</reference>
<evidence type="ECO:0000256" key="6">
    <source>
        <dbReference type="ARBA" id="ARBA00022741"/>
    </source>
</evidence>
<dbReference type="NCBIfam" id="TIGR00456">
    <property type="entry name" value="argS"/>
    <property type="match status" value="1"/>
</dbReference>
<comment type="similarity">
    <text evidence="2 11 12">Belongs to the class-I aminoacyl-tRNA synthetase family.</text>
</comment>
<name>A0A2V3WGM8_9BACI</name>
<evidence type="ECO:0000256" key="11">
    <source>
        <dbReference type="HAMAP-Rule" id="MF_00123"/>
    </source>
</evidence>
<evidence type="ECO:0000313" key="16">
    <source>
        <dbReference type="Proteomes" id="UP000247978"/>
    </source>
</evidence>
<evidence type="ECO:0000256" key="2">
    <source>
        <dbReference type="ARBA" id="ARBA00005594"/>
    </source>
</evidence>
<evidence type="ECO:0000256" key="3">
    <source>
        <dbReference type="ARBA" id="ARBA00011245"/>
    </source>
</evidence>
<dbReference type="EMBL" id="QJJQ01000004">
    <property type="protein sequence ID" value="PXW87969.1"/>
    <property type="molecule type" value="Genomic_DNA"/>
</dbReference>
<accession>A0A2V3WGM8</accession>
<protein>
    <recommendedName>
        <fullName evidence="11">Arginine--tRNA ligase</fullName>
        <ecNumber evidence="11">6.1.1.19</ecNumber>
    </recommendedName>
    <alternativeName>
        <fullName evidence="11">Arginyl-tRNA synthetase</fullName>
        <shortName evidence="11">ArgRS</shortName>
    </alternativeName>
</protein>
<dbReference type="SMART" id="SM01016">
    <property type="entry name" value="Arg_tRNA_synt_N"/>
    <property type="match status" value="1"/>
</dbReference>
<dbReference type="GO" id="GO:0005524">
    <property type="term" value="F:ATP binding"/>
    <property type="evidence" value="ECO:0007669"/>
    <property type="project" value="UniProtKB-UniRule"/>
</dbReference>
<dbReference type="InterPro" id="IPR001278">
    <property type="entry name" value="Arg-tRNA-ligase"/>
</dbReference>
<dbReference type="HAMAP" id="MF_00123">
    <property type="entry name" value="Arg_tRNA_synth"/>
    <property type="match status" value="1"/>
</dbReference>
<dbReference type="GO" id="GO:0004814">
    <property type="term" value="F:arginine-tRNA ligase activity"/>
    <property type="evidence" value="ECO:0007669"/>
    <property type="project" value="UniProtKB-UniRule"/>
</dbReference>
<keyword evidence="16" id="KW-1185">Reference proteome</keyword>
<evidence type="ECO:0000256" key="12">
    <source>
        <dbReference type="RuleBase" id="RU363038"/>
    </source>
</evidence>
<dbReference type="Gene3D" id="3.30.1360.70">
    <property type="entry name" value="Arginyl tRNA synthetase N-terminal domain"/>
    <property type="match status" value="1"/>
</dbReference>
<dbReference type="Pfam" id="PF03485">
    <property type="entry name" value="Arg_tRNA_synt_N"/>
    <property type="match status" value="1"/>
</dbReference>
<keyword evidence="5 11" id="KW-0436">Ligase</keyword>
<dbReference type="InterPro" id="IPR009080">
    <property type="entry name" value="tRNAsynth_Ia_anticodon-bd"/>
</dbReference>
<dbReference type="Gene3D" id="3.40.50.620">
    <property type="entry name" value="HUPs"/>
    <property type="match status" value="1"/>
</dbReference>
<dbReference type="PRINTS" id="PR01038">
    <property type="entry name" value="TRNASYNTHARG"/>
</dbReference>